<dbReference type="EMBL" id="MLJW01008287">
    <property type="protein sequence ID" value="OIQ64251.1"/>
    <property type="molecule type" value="Genomic_DNA"/>
</dbReference>
<gene>
    <name evidence="1" type="ORF">GALL_541990</name>
</gene>
<reference evidence="1" key="1">
    <citation type="submission" date="2016-10" db="EMBL/GenBank/DDBJ databases">
        <title>Sequence of Gallionella enrichment culture.</title>
        <authorList>
            <person name="Poehlein A."/>
            <person name="Muehling M."/>
            <person name="Daniel R."/>
        </authorList>
    </citation>
    <scope>NUCLEOTIDE SEQUENCE</scope>
</reference>
<dbReference type="AlphaFoldDB" id="A0A1J5PG74"/>
<sequence>MNDVEKPVHLRHVGANIGVLKSLKRLHMLVVKMLGQPAPLQNLVQPLQLRQAERGRDVAHYCLKGWRRADDNGGTFFQTVRTVTPQGHRDIDVIGDHHATFAASQCRRLREIEHRDIAEGPDQRALVF</sequence>
<evidence type="ECO:0000313" key="1">
    <source>
        <dbReference type="EMBL" id="OIQ64251.1"/>
    </source>
</evidence>
<comment type="caution">
    <text evidence="1">The sequence shown here is derived from an EMBL/GenBank/DDBJ whole genome shotgun (WGS) entry which is preliminary data.</text>
</comment>
<organism evidence="1">
    <name type="scientific">mine drainage metagenome</name>
    <dbReference type="NCBI Taxonomy" id="410659"/>
    <lineage>
        <taxon>unclassified sequences</taxon>
        <taxon>metagenomes</taxon>
        <taxon>ecological metagenomes</taxon>
    </lineage>
</organism>
<proteinExistence type="predicted"/>
<accession>A0A1J5PG74</accession>
<protein>
    <submittedName>
        <fullName evidence="1">Uncharacterized protein</fullName>
    </submittedName>
</protein>
<name>A0A1J5PG74_9ZZZZ</name>